<accession>A0A1Y0II07</accession>
<feature type="chain" id="PRO_5012055943" evidence="3">
    <location>
        <begin position="22"/>
        <end position="527"/>
    </location>
</feature>
<evidence type="ECO:0000256" key="3">
    <source>
        <dbReference type="SAM" id="SignalP"/>
    </source>
</evidence>
<proteinExistence type="predicted"/>
<keyword evidence="5" id="KW-1185">Reference proteome</keyword>
<evidence type="ECO:0000313" key="4">
    <source>
        <dbReference type="EMBL" id="ARU59145.1"/>
    </source>
</evidence>
<dbReference type="OrthoDB" id="6199122at2"/>
<sequence>MQVFKLIMFLSVVFHSVQVSANFFEKLDKGIKKFGEDVQKVSDALDTPKNNAQQNKPARKEVNQNHREGNDSKNENNIYYSGYSRAFKPVKALYSTGNLQGIDSFYRSREERLLDGGAIWSSVEKVGLLRWMERGTLYLDQGNKDDAIRSLANAEMVLELRSDDSELEELAEDGFITLLESVTGMEEFSKYPGEGFEKVLMLNYKSIAYLLNGDRKAYNVTRRAIDWQDIERRKFDAKLRAANQKLEKEREESSNSQDEGQWASSYNKYDKIANQVSSAYVNPFGYYVAGMVQDFESRKDGSLRANARISYEKALGLNPNSEAIEKALSDIKNRKLDNNIRLLHVVVANGFAPERKVLEYGFDSKGRTVPIKLPIYEPVESKVKRIELKSISGKHITTLTQIANIEAITMRHQKDSAAFRNLKVLLSVARAIGVNTATKKIPILGEWLNSVATPDTRSWMSLPAEMLGARVRLLKRVNKIRIVSYDQHNRVLSDKVINLDDGSDNFVYARSVDDHIYANSSRKLWTF</sequence>
<dbReference type="KEGG" id="ome:OLMES_5161"/>
<evidence type="ECO:0000313" key="5">
    <source>
        <dbReference type="Proteomes" id="UP000196027"/>
    </source>
</evidence>
<dbReference type="Proteomes" id="UP000196027">
    <property type="component" value="Chromosome"/>
</dbReference>
<protein>
    <submittedName>
        <fullName evidence="4">Uncharacterized protein</fullName>
    </submittedName>
</protein>
<feature type="signal peptide" evidence="3">
    <location>
        <begin position="1"/>
        <end position="21"/>
    </location>
</feature>
<name>A0A1Y0II07_9GAMM</name>
<evidence type="ECO:0000256" key="1">
    <source>
        <dbReference type="SAM" id="Coils"/>
    </source>
</evidence>
<keyword evidence="3" id="KW-0732">Signal</keyword>
<feature type="compositionally biased region" description="Basic and acidic residues" evidence="2">
    <location>
        <begin position="58"/>
        <end position="74"/>
    </location>
</feature>
<evidence type="ECO:0000256" key="2">
    <source>
        <dbReference type="SAM" id="MobiDB-lite"/>
    </source>
</evidence>
<feature type="coiled-coil region" evidence="1">
    <location>
        <begin position="232"/>
        <end position="259"/>
    </location>
</feature>
<keyword evidence="1" id="KW-0175">Coiled coil</keyword>
<dbReference type="RefSeq" id="WP_087463848.1">
    <property type="nucleotide sequence ID" value="NZ_CP021425.1"/>
</dbReference>
<dbReference type="EMBL" id="CP021425">
    <property type="protein sequence ID" value="ARU59145.1"/>
    <property type="molecule type" value="Genomic_DNA"/>
</dbReference>
<organism evidence="4 5">
    <name type="scientific">Oleiphilus messinensis</name>
    <dbReference type="NCBI Taxonomy" id="141451"/>
    <lineage>
        <taxon>Bacteria</taxon>
        <taxon>Pseudomonadati</taxon>
        <taxon>Pseudomonadota</taxon>
        <taxon>Gammaproteobacteria</taxon>
        <taxon>Oceanospirillales</taxon>
        <taxon>Oleiphilaceae</taxon>
        <taxon>Oleiphilus</taxon>
    </lineage>
</organism>
<reference evidence="4 5" key="1">
    <citation type="submission" date="2017-05" db="EMBL/GenBank/DDBJ databases">
        <title>Genomic insights into alkan degradation activity of Oleiphilus messinensis.</title>
        <authorList>
            <person name="Kozyavkin S.A."/>
            <person name="Slesarev A.I."/>
            <person name="Golyshin P.N."/>
            <person name="Korzhenkov A."/>
            <person name="Golyshina O.N."/>
            <person name="Toshchakov S.V."/>
        </authorList>
    </citation>
    <scope>NUCLEOTIDE SEQUENCE [LARGE SCALE GENOMIC DNA]</scope>
    <source>
        <strain evidence="4 5">ME102</strain>
    </source>
</reference>
<gene>
    <name evidence="4" type="ORF">OLMES_5161</name>
</gene>
<dbReference type="AlphaFoldDB" id="A0A1Y0II07"/>
<feature type="region of interest" description="Disordered" evidence="2">
    <location>
        <begin position="43"/>
        <end position="77"/>
    </location>
</feature>